<keyword evidence="1" id="KW-1133">Transmembrane helix</keyword>
<feature type="transmembrane region" description="Helical" evidence="1">
    <location>
        <begin position="236"/>
        <end position="258"/>
    </location>
</feature>
<evidence type="ECO:0000256" key="1">
    <source>
        <dbReference type="SAM" id="Phobius"/>
    </source>
</evidence>
<feature type="transmembrane region" description="Helical" evidence="1">
    <location>
        <begin position="381"/>
        <end position="402"/>
    </location>
</feature>
<dbReference type="PANTHER" id="PTHR35395">
    <property type="entry name" value="DUF6536 DOMAIN-CONTAINING PROTEIN"/>
    <property type="match status" value="1"/>
</dbReference>
<dbReference type="Proteomes" id="UP001321760">
    <property type="component" value="Unassembled WGS sequence"/>
</dbReference>
<evidence type="ECO:0000313" key="5">
    <source>
        <dbReference type="Proteomes" id="UP001321760"/>
    </source>
</evidence>
<keyword evidence="5" id="KW-1185">Reference proteome</keyword>
<name>A0AAV9GIC7_9PEZI</name>
<organism evidence="4 5">
    <name type="scientific">Podospora aff. communis PSN243</name>
    <dbReference type="NCBI Taxonomy" id="3040156"/>
    <lineage>
        <taxon>Eukaryota</taxon>
        <taxon>Fungi</taxon>
        <taxon>Dikarya</taxon>
        <taxon>Ascomycota</taxon>
        <taxon>Pezizomycotina</taxon>
        <taxon>Sordariomycetes</taxon>
        <taxon>Sordariomycetidae</taxon>
        <taxon>Sordariales</taxon>
        <taxon>Podosporaceae</taxon>
        <taxon>Podospora</taxon>
    </lineage>
</organism>
<dbReference type="EMBL" id="MU865947">
    <property type="protein sequence ID" value="KAK4447827.1"/>
    <property type="molecule type" value="Genomic_DNA"/>
</dbReference>
<proteinExistence type="predicted"/>
<feature type="transmembrane region" description="Helical" evidence="1">
    <location>
        <begin position="490"/>
        <end position="515"/>
    </location>
</feature>
<evidence type="ECO:0000259" key="3">
    <source>
        <dbReference type="Pfam" id="PF20163"/>
    </source>
</evidence>
<reference evidence="4" key="1">
    <citation type="journal article" date="2023" name="Mol. Phylogenet. Evol.">
        <title>Genome-scale phylogeny and comparative genomics of the fungal order Sordariales.</title>
        <authorList>
            <person name="Hensen N."/>
            <person name="Bonometti L."/>
            <person name="Westerberg I."/>
            <person name="Brannstrom I.O."/>
            <person name="Guillou S."/>
            <person name="Cros-Aarteil S."/>
            <person name="Calhoun S."/>
            <person name="Haridas S."/>
            <person name="Kuo A."/>
            <person name="Mondo S."/>
            <person name="Pangilinan J."/>
            <person name="Riley R."/>
            <person name="LaButti K."/>
            <person name="Andreopoulos B."/>
            <person name="Lipzen A."/>
            <person name="Chen C."/>
            <person name="Yan M."/>
            <person name="Daum C."/>
            <person name="Ng V."/>
            <person name="Clum A."/>
            <person name="Steindorff A."/>
            <person name="Ohm R.A."/>
            <person name="Martin F."/>
            <person name="Silar P."/>
            <person name="Natvig D.O."/>
            <person name="Lalanne C."/>
            <person name="Gautier V."/>
            <person name="Ament-Velasquez S.L."/>
            <person name="Kruys A."/>
            <person name="Hutchinson M.I."/>
            <person name="Powell A.J."/>
            <person name="Barry K."/>
            <person name="Miller A.N."/>
            <person name="Grigoriev I.V."/>
            <person name="Debuchy R."/>
            <person name="Gladieux P."/>
            <person name="Hiltunen Thoren M."/>
            <person name="Johannesson H."/>
        </authorList>
    </citation>
    <scope>NUCLEOTIDE SEQUENCE</scope>
    <source>
        <strain evidence="4">PSN243</strain>
    </source>
</reference>
<feature type="chain" id="PRO_5043586413" description="DUF6536 domain-containing protein" evidence="2">
    <location>
        <begin position="23"/>
        <end position="616"/>
    </location>
</feature>
<dbReference type="Pfam" id="PF20163">
    <property type="entry name" value="DUF6536"/>
    <property type="match status" value="1"/>
</dbReference>
<evidence type="ECO:0000256" key="2">
    <source>
        <dbReference type="SAM" id="SignalP"/>
    </source>
</evidence>
<reference evidence="4" key="2">
    <citation type="submission" date="2023-05" db="EMBL/GenBank/DDBJ databases">
        <authorList>
            <consortium name="Lawrence Berkeley National Laboratory"/>
            <person name="Steindorff A."/>
            <person name="Hensen N."/>
            <person name="Bonometti L."/>
            <person name="Westerberg I."/>
            <person name="Brannstrom I.O."/>
            <person name="Guillou S."/>
            <person name="Cros-Aarteil S."/>
            <person name="Calhoun S."/>
            <person name="Haridas S."/>
            <person name="Kuo A."/>
            <person name="Mondo S."/>
            <person name="Pangilinan J."/>
            <person name="Riley R."/>
            <person name="Labutti K."/>
            <person name="Andreopoulos B."/>
            <person name="Lipzen A."/>
            <person name="Chen C."/>
            <person name="Yanf M."/>
            <person name="Daum C."/>
            <person name="Ng V."/>
            <person name="Clum A."/>
            <person name="Ohm R."/>
            <person name="Martin F."/>
            <person name="Silar P."/>
            <person name="Natvig D."/>
            <person name="Lalanne C."/>
            <person name="Gautier V."/>
            <person name="Ament-Velasquez S.L."/>
            <person name="Kruys A."/>
            <person name="Hutchinson M.I."/>
            <person name="Powell A.J."/>
            <person name="Barry K."/>
            <person name="Miller A.N."/>
            <person name="Grigoriev I.V."/>
            <person name="Debuchy R."/>
            <person name="Gladieux P."/>
            <person name="Thoren M.H."/>
            <person name="Johannesson H."/>
        </authorList>
    </citation>
    <scope>NUCLEOTIDE SEQUENCE</scope>
    <source>
        <strain evidence="4">PSN243</strain>
    </source>
</reference>
<dbReference type="AlphaFoldDB" id="A0AAV9GIC7"/>
<feature type="domain" description="DUF6536" evidence="3">
    <location>
        <begin position="2"/>
        <end position="46"/>
    </location>
</feature>
<accession>A0AAV9GIC7</accession>
<keyword evidence="1" id="KW-0812">Transmembrane</keyword>
<keyword evidence="1" id="KW-0472">Membrane</keyword>
<dbReference type="InterPro" id="IPR046623">
    <property type="entry name" value="DUF6536"/>
</dbReference>
<dbReference type="PANTHER" id="PTHR35395:SF1">
    <property type="entry name" value="DUF6536 DOMAIN-CONTAINING PROTEIN"/>
    <property type="match status" value="1"/>
</dbReference>
<keyword evidence="2" id="KW-0732">Signal</keyword>
<protein>
    <recommendedName>
        <fullName evidence="3">DUF6536 domain-containing protein</fullName>
    </recommendedName>
</protein>
<sequence length="616" mass="68112">MPWRNRVLWILFAISSIPLALMFNSVIIQTQASTDCLIVFAGESFLHGAYGSLPGAGDDMPMMSKFVDSEATLREISKSVSGPTSPQRWERLGLDECVDRYGQRNSVLANYRHAIMVLGYANGSSAQAGWPVAQVRRRFNDEKIENYRSVVNHVWMARPLVRTDSPVGKDNTLALSTDLTAAILMPPSSVKGVDLEMGLLTMDPTMINEPYRSMRAEYCLSERIEIPCRVEVENTLLLAVCVMCGFKTLLCVVVLIIYGGKAESPLATTGDTIESFIVQPDPHTNGVCSLSRVDLASTSKVQDRVSWGSMAMAKQWKTLRRGAGQAVPISVWVFSYILIGCSLIVLTVLSSLATQNTELNASQFGHDPEDQQLLRDKGLTLIPAMLLANTPQLVLSMCYMVYNGLFTRMLAEFEWASFSVRAKPLRTSNGRGQQRSSYRLQLPYRFSIPLIVVSWLLHWLYSNAIYVSIYEGHRWYAPYPHFDLSEGLQFSVVATVVSLAVSIFIAVLPIGLAWVKLPGDMVVAGGNSMVISAACHVVTPSMVTDDEGSEREEKTGIDREGPEALVMGRLKWGEIPTPMQMLSGKPTNHLAFGSEHQDITKPVEGRWYASSAGFRS</sequence>
<feature type="transmembrane region" description="Helical" evidence="1">
    <location>
        <begin position="446"/>
        <end position="470"/>
    </location>
</feature>
<gene>
    <name evidence="4" type="ORF">QBC34DRAFT_124747</name>
</gene>
<feature type="transmembrane region" description="Helical" evidence="1">
    <location>
        <begin position="326"/>
        <end position="349"/>
    </location>
</feature>
<comment type="caution">
    <text evidence="4">The sequence shown here is derived from an EMBL/GenBank/DDBJ whole genome shotgun (WGS) entry which is preliminary data.</text>
</comment>
<evidence type="ECO:0000313" key="4">
    <source>
        <dbReference type="EMBL" id="KAK4447827.1"/>
    </source>
</evidence>
<feature type="signal peptide" evidence="2">
    <location>
        <begin position="1"/>
        <end position="22"/>
    </location>
</feature>